<sequence length="102" mass="10952">MALTRSSGRGLKPSIQPSNRTAVNGPSISGHVEGSARSPLPLYADLSYRGIFIFIPSLVNLLEAVSVSTERDKSWLPAFPRNSKSLFPGFASRSLTCSSNVK</sequence>
<reference evidence="2" key="2">
    <citation type="submission" date="2020-07" db="EMBL/GenBank/DDBJ databases">
        <authorList>
            <person name="Vera ALvarez R."/>
            <person name="Arias-Moreno D.M."/>
            <person name="Jimenez-Jacinto V."/>
            <person name="Jimenez-Bremont J.F."/>
            <person name="Swaminathan K."/>
            <person name="Moose S.P."/>
            <person name="Guerrero-Gonzalez M.L."/>
            <person name="Marino-Ramirez L."/>
            <person name="Landsman D."/>
            <person name="Rodriguez-Kessler M."/>
            <person name="Delgado-Sanchez P."/>
        </authorList>
    </citation>
    <scope>NUCLEOTIDE SEQUENCE</scope>
    <source>
        <tissue evidence="2">Cladode</tissue>
    </source>
</reference>
<reference evidence="2" key="1">
    <citation type="journal article" date="2013" name="J. Plant Res.">
        <title>Effect of fungi and light on seed germination of three Opuntia species from semiarid lands of central Mexico.</title>
        <authorList>
            <person name="Delgado-Sanchez P."/>
            <person name="Jimenez-Bremont J.F."/>
            <person name="Guerrero-Gonzalez Mde L."/>
            <person name="Flores J."/>
        </authorList>
    </citation>
    <scope>NUCLEOTIDE SEQUENCE</scope>
    <source>
        <tissue evidence="2">Cladode</tissue>
    </source>
</reference>
<feature type="region of interest" description="Disordered" evidence="1">
    <location>
        <begin position="1"/>
        <end position="36"/>
    </location>
</feature>
<accession>A0A7C8Z4I3</accession>
<evidence type="ECO:0000256" key="1">
    <source>
        <dbReference type="SAM" id="MobiDB-lite"/>
    </source>
</evidence>
<protein>
    <submittedName>
        <fullName evidence="2">Uncharacterized protein</fullName>
    </submittedName>
</protein>
<dbReference type="EMBL" id="GISG01086405">
    <property type="protein sequence ID" value="MBA4633315.1"/>
    <property type="molecule type" value="Transcribed_RNA"/>
</dbReference>
<name>A0A7C8Z4I3_OPUST</name>
<proteinExistence type="predicted"/>
<dbReference type="AlphaFoldDB" id="A0A7C8Z4I3"/>
<feature type="compositionally biased region" description="Polar residues" evidence="1">
    <location>
        <begin position="15"/>
        <end position="27"/>
    </location>
</feature>
<organism evidence="2">
    <name type="scientific">Opuntia streptacantha</name>
    <name type="common">Prickly pear cactus</name>
    <name type="synonym">Opuntia cardona</name>
    <dbReference type="NCBI Taxonomy" id="393608"/>
    <lineage>
        <taxon>Eukaryota</taxon>
        <taxon>Viridiplantae</taxon>
        <taxon>Streptophyta</taxon>
        <taxon>Embryophyta</taxon>
        <taxon>Tracheophyta</taxon>
        <taxon>Spermatophyta</taxon>
        <taxon>Magnoliopsida</taxon>
        <taxon>eudicotyledons</taxon>
        <taxon>Gunneridae</taxon>
        <taxon>Pentapetalae</taxon>
        <taxon>Caryophyllales</taxon>
        <taxon>Cactineae</taxon>
        <taxon>Cactaceae</taxon>
        <taxon>Opuntioideae</taxon>
        <taxon>Opuntia</taxon>
    </lineage>
</organism>
<evidence type="ECO:0000313" key="2">
    <source>
        <dbReference type="EMBL" id="MBA4633315.1"/>
    </source>
</evidence>